<dbReference type="STRING" id="1005944.SAMN05192576_0834"/>
<feature type="transmembrane region" description="Helical" evidence="1">
    <location>
        <begin position="361"/>
        <end position="384"/>
    </location>
</feature>
<gene>
    <name evidence="4" type="ORF">SAMN05192576_0834</name>
</gene>
<sequence length="1224" mass="124931">MMTAGGRTLVVTALVGVIAVRTSLSQPVTPQAARVGSDPEGAFARAADGWSDLGALGGASAQGLRDLPLAGWHWLCAPLDLSAEALQVTWRVLVLVLALWGAIRLARALSPGASWSPWVAAVLFSSGPVVVAAVLRSPTDGLAAAALPWVVGPLLVRGLGWRPAAAAAAWIGLAGFGSPGWAFAALLAGLVAGAVRARGRLLAAARFVVLAAAASAWWVAAYVWEHDRARDVSALVGEPGLGEALAQGVGRPGLAPVLLVAVAAGPLLAVAAALALRAQGTERGFVGGLAAASVVAVTAWAFVGDELPVLAPTGEDPTHAVLAPVLGWLSVAALVAWTPLIGHLTARLPRDRRPWPLPRRVLAELVVGAAIVLTATAGLAAAAAERPAGDDERAALAAEVAAWSRSAPPGRVLVLPATAQEPPEHSLAVALGARPWVGRGSLPTSGAAATAALDEVVTRLSRGDGGPGTQRALSRLGVGYVLVHLGDPDGSDAVASLALVRSALAEQDARPVAVLDAGGTSPEMLIDLGVRAPTERVEIWSVPEPASGFVYAGAPLDVVGDPGAVADLDDAGVLGARAVRLQDGSSGDPVVLSDSARRRDVDQRVAVDPYGPALAADEPRSLVPADASPATTAVRRVTGVRSVAASSTAAAVSGDLRQQGTDAYAAVDGNVFTAWQSRRGAGRGQWWEIDLEAPADLAGTAVQLVTNPFGGHVVTQLEVSTDHGSMDLAVPVNGLLTLDSLPRSAHLRIRVSEVAGTTTPRDSVGIAEVTIPGVRVRDQLVVVGPAPTTWVLGAERGSSAHCVPAVLSQPATQGLPTVCNGSISVAGPDVGAIERVLTVAEPTAVTGLAWARASHTADAAALADRLGRPTVVASGSSVVVADLVTRPQAAADGDASTAWRPAFDDPTPTLTLTWPESTKVLGLRLETPDDGAASVPTRVRVVAQRDDADPSTTGPPATEADVRGGGWVVIPPVRTRQLVITVLEDTGRISLDPLTSALRHVPIAVAEVDIIGGPAVRYDSSGVHDLPCGSGPEVELDGRSYQTRVSTSAADVVNGHMVRASLCRSVRLDAGEVEVRVPASYAWAPQGLLLAQEGGPFRPGGEEIEVLSDRPVPLVAPVLGAGEDSVLVDLEDVSTERTLAVAVPADSGWDAMTDEGALVPVTLDGWAQGWQVPPGVTRVELRYSSAETLRDWAGAGAIGWGLVLLLAVVGLLPSRGRSAAGGRS</sequence>
<dbReference type="Pfam" id="PF24607">
    <property type="entry name" value="CBM_AftD"/>
    <property type="match status" value="1"/>
</dbReference>
<evidence type="ECO:0000313" key="4">
    <source>
        <dbReference type="EMBL" id="SDM74490.1"/>
    </source>
</evidence>
<evidence type="ECO:0000259" key="2">
    <source>
        <dbReference type="Pfam" id="PF11847"/>
    </source>
</evidence>
<evidence type="ECO:0000313" key="5">
    <source>
        <dbReference type="Proteomes" id="UP000199004"/>
    </source>
</evidence>
<dbReference type="InterPro" id="IPR008979">
    <property type="entry name" value="Galactose-bd-like_sf"/>
</dbReference>
<keyword evidence="1" id="KW-0812">Transmembrane</keyword>
<name>A0A1G9VQS6_9ACTN</name>
<reference evidence="4 5" key="1">
    <citation type="submission" date="2016-10" db="EMBL/GenBank/DDBJ databases">
        <authorList>
            <person name="de Groot N.N."/>
        </authorList>
    </citation>
    <scope>NUCLEOTIDE SEQUENCE [LARGE SCALE GENOMIC DNA]</scope>
    <source>
        <strain evidence="4 5">CGMCC 1.11147</strain>
    </source>
</reference>
<evidence type="ECO:0000256" key="1">
    <source>
        <dbReference type="SAM" id="Phobius"/>
    </source>
</evidence>
<feature type="transmembrane region" description="Helical" evidence="1">
    <location>
        <begin position="322"/>
        <end position="340"/>
    </location>
</feature>
<evidence type="ECO:0008006" key="6">
    <source>
        <dbReference type="Google" id="ProtNLM"/>
    </source>
</evidence>
<feature type="transmembrane region" description="Helical" evidence="1">
    <location>
        <begin position="254"/>
        <end position="276"/>
    </location>
</feature>
<dbReference type="InterPro" id="IPR056997">
    <property type="entry name" value="CBM_AftD"/>
</dbReference>
<feature type="domain" description="Alpha-(1-&gt;3)-arabinofuranosyltransferase N-terminal GT-C" evidence="2">
    <location>
        <begin position="37"/>
        <end position="221"/>
    </location>
</feature>
<protein>
    <recommendedName>
        <fullName evidence="6">Arabinofuranan 3-O-arabinosyltransferase</fullName>
    </recommendedName>
</protein>
<accession>A0A1G9VQS6</accession>
<feature type="transmembrane region" description="Helical" evidence="1">
    <location>
        <begin position="118"/>
        <end position="135"/>
    </location>
</feature>
<dbReference type="EMBL" id="FNIC01000001">
    <property type="protein sequence ID" value="SDM74490.1"/>
    <property type="molecule type" value="Genomic_DNA"/>
</dbReference>
<keyword evidence="5" id="KW-1185">Reference proteome</keyword>
<feature type="domain" description="Alpha-(1-&gt;3)-arabinofuranosyltransferase N-terminal GT-C" evidence="2">
    <location>
        <begin position="330"/>
        <end position="620"/>
    </location>
</feature>
<dbReference type="Proteomes" id="UP000199004">
    <property type="component" value="Unassembled WGS sequence"/>
</dbReference>
<feature type="transmembrane region" description="Helical" evidence="1">
    <location>
        <begin position="283"/>
        <end position="302"/>
    </location>
</feature>
<dbReference type="GO" id="GO:0016740">
    <property type="term" value="F:transferase activity"/>
    <property type="evidence" value="ECO:0007669"/>
    <property type="project" value="InterPro"/>
</dbReference>
<feature type="transmembrane region" description="Helical" evidence="1">
    <location>
        <begin position="203"/>
        <end position="224"/>
    </location>
</feature>
<dbReference type="AlphaFoldDB" id="A0A1G9VQS6"/>
<dbReference type="InterPro" id="IPR021798">
    <property type="entry name" value="AftD_N"/>
</dbReference>
<dbReference type="SUPFAM" id="SSF49785">
    <property type="entry name" value="Galactose-binding domain-like"/>
    <property type="match status" value="1"/>
</dbReference>
<keyword evidence="1" id="KW-0472">Membrane</keyword>
<organism evidence="4 5">
    <name type="scientific">Nocardioides szechwanensis</name>
    <dbReference type="NCBI Taxonomy" id="1005944"/>
    <lineage>
        <taxon>Bacteria</taxon>
        <taxon>Bacillati</taxon>
        <taxon>Actinomycetota</taxon>
        <taxon>Actinomycetes</taxon>
        <taxon>Propionibacteriales</taxon>
        <taxon>Nocardioidaceae</taxon>
        <taxon>Nocardioides</taxon>
    </lineage>
</organism>
<dbReference type="Pfam" id="PF11847">
    <property type="entry name" value="GT-C_AftD"/>
    <property type="match status" value="2"/>
</dbReference>
<keyword evidence="1" id="KW-1133">Transmembrane helix</keyword>
<feature type="transmembrane region" description="Helical" evidence="1">
    <location>
        <begin position="1192"/>
        <end position="1213"/>
    </location>
</feature>
<proteinExistence type="predicted"/>
<feature type="transmembrane region" description="Helical" evidence="1">
    <location>
        <begin position="167"/>
        <end position="191"/>
    </location>
</feature>
<feature type="domain" description="Arabinofuranosyltransferase D third carbohydrate binding module" evidence="3">
    <location>
        <begin position="870"/>
        <end position="1012"/>
    </location>
</feature>
<dbReference type="Gene3D" id="2.60.120.260">
    <property type="entry name" value="Galactose-binding domain-like"/>
    <property type="match status" value="2"/>
</dbReference>
<dbReference type="RefSeq" id="WP_170254213.1">
    <property type="nucleotide sequence ID" value="NZ_FNIC01000001.1"/>
</dbReference>
<evidence type="ECO:0000259" key="3">
    <source>
        <dbReference type="Pfam" id="PF24607"/>
    </source>
</evidence>